<dbReference type="Proteomes" id="UP000193200">
    <property type="component" value="Unassembled WGS sequence"/>
</dbReference>
<keyword evidence="7" id="KW-1185">Reference proteome</keyword>
<evidence type="ECO:0000256" key="3">
    <source>
        <dbReference type="ARBA" id="ARBA00022448"/>
    </source>
</evidence>
<dbReference type="GO" id="GO:0030288">
    <property type="term" value="C:outer membrane-bounded periplasmic space"/>
    <property type="evidence" value="ECO:0007669"/>
    <property type="project" value="InterPro"/>
</dbReference>
<dbReference type="PANTHER" id="PTHR33376:SF4">
    <property type="entry name" value="SIALIC ACID-BINDING PERIPLASMIC PROTEIN SIAP"/>
    <property type="match status" value="1"/>
</dbReference>
<dbReference type="RefSeq" id="WP_176245217.1">
    <property type="nucleotide sequence ID" value="NZ_FWFR01000010.1"/>
</dbReference>
<keyword evidence="3" id="KW-0813">Transport</keyword>
<dbReference type="EMBL" id="FWFR01000010">
    <property type="protein sequence ID" value="SLN77823.1"/>
    <property type="molecule type" value="Genomic_DNA"/>
</dbReference>
<protein>
    <submittedName>
        <fullName evidence="6">2,3-diketo-L-gulonate-binding periplasmic protein YiaO</fullName>
    </submittedName>
</protein>
<comment type="subcellular location">
    <subcellularLocation>
        <location evidence="1">Cell envelope</location>
    </subcellularLocation>
</comment>
<feature type="signal peptide" evidence="5">
    <location>
        <begin position="1"/>
        <end position="23"/>
    </location>
</feature>
<name>A0A1Y5U0L8_9PROT</name>
<accession>A0A1Y5U0L8</accession>
<dbReference type="PIRSF" id="PIRSF006470">
    <property type="entry name" value="DctB"/>
    <property type="match status" value="1"/>
</dbReference>
<feature type="chain" id="PRO_5010999898" evidence="5">
    <location>
        <begin position="24"/>
        <end position="328"/>
    </location>
</feature>
<dbReference type="Pfam" id="PF03480">
    <property type="entry name" value="DctP"/>
    <property type="match status" value="1"/>
</dbReference>
<dbReference type="AlphaFoldDB" id="A0A1Y5U0L8"/>
<dbReference type="NCBIfam" id="NF037995">
    <property type="entry name" value="TRAP_S1"/>
    <property type="match status" value="1"/>
</dbReference>
<dbReference type="SUPFAM" id="SSF53850">
    <property type="entry name" value="Periplasmic binding protein-like II"/>
    <property type="match status" value="1"/>
</dbReference>
<organism evidence="6 7">
    <name type="scientific">Oceanibacterium hippocampi</name>
    <dbReference type="NCBI Taxonomy" id="745714"/>
    <lineage>
        <taxon>Bacteria</taxon>
        <taxon>Pseudomonadati</taxon>
        <taxon>Pseudomonadota</taxon>
        <taxon>Alphaproteobacteria</taxon>
        <taxon>Sneathiellales</taxon>
        <taxon>Sneathiellaceae</taxon>
        <taxon>Oceanibacterium</taxon>
    </lineage>
</organism>
<dbReference type="InterPro" id="IPR004682">
    <property type="entry name" value="TRAP_DctP"/>
</dbReference>
<dbReference type="InParanoid" id="A0A1Y5U0L8"/>
<dbReference type="NCBIfam" id="TIGR00787">
    <property type="entry name" value="dctP"/>
    <property type="match status" value="1"/>
</dbReference>
<evidence type="ECO:0000256" key="5">
    <source>
        <dbReference type="SAM" id="SignalP"/>
    </source>
</evidence>
<dbReference type="InterPro" id="IPR038404">
    <property type="entry name" value="TRAP_DctP_sf"/>
</dbReference>
<dbReference type="Gene3D" id="3.40.190.170">
    <property type="entry name" value="Bacterial extracellular solute-binding protein, family 7"/>
    <property type="match status" value="1"/>
</dbReference>
<evidence type="ECO:0000256" key="4">
    <source>
        <dbReference type="ARBA" id="ARBA00022729"/>
    </source>
</evidence>
<comment type="similarity">
    <text evidence="2">Belongs to the bacterial solute-binding protein 7 family.</text>
</comment>
<evidence type="ECO:0000313" key="7">
    <source>
        <dbReference type="Proteomes" id="UP000193200"/>
    </source>
</evidence>
<sequence>MKFHKKALISALVIAGFSAPAFAGDVSLRFAHIWAPGHPFQTCGIDKMAEMLKKADVGLSIRAYPSEQLGTMAQLADSVVSGDVDMSVFGASYLANRYEMMNLFDSAYVFESAEDASKLIESKRGAEIWQGLLEKTGIRRLGNWLYGARHITANKPVRSPADLEGVKFRVPDNSLMIENARSIGATPVPMAFGEVYLALQQGVIDAQENPLTVIETQKFTEVQDYVSLTGHMIQVSPVVVSEKTWQKLDDSQRDTLLNVVKGVTEGVNECVRSQEAALVAKWQKDASVTVIPADEIDMDAFRKKAREHISKTYGDTEWGKIYAEFVSR</sequence>
<evidence type="ECO:0000313" key="6">
    <source>
        <dbReference type="EMBL" id="SLN77823.1"/>
    </source>
</evidence>
<dbReference type="PANTHER" id="PTHR33376">
    <property type="match status" value="1"/>
</dbReference>
<dbReference type="GO" id="GO:0055085">
    <property type="term" value="P:transmembrane transport"/>
    <property type="evidence" value="ECO:0007669"/>
    <property type="project" value="InterPro"/>
</dbReference>
<reference evidence="6 7" key="1">
    <citation type="submission" date="2017-03" db="EMBL/GenBank/DDBJ databases">
        <authorList>
            <person name="Afonso C.L."/>
            <person name="Miller P.J."/>
            <person name="Scott M.A."/>
            <person name="Spackman E."/>
            <person name="Goraichik I."/>
            <person name="Dimitrov K.M."/>
            <person name="Suarez D.L."/>
            <person name="Swayne D.E."/>
        </authorList>
    </citation>
    <scope>NUCLEOTIDE SEQUENCE [LARGE SCALE GENOMIC DNA]</scope>
    <source>
        <strain evidence="6 7">CECT 7691</strain>
    </source>
</reference>
<proteinExistence type="inferred from homology"/>
<evidence type="ECO:0000256" key="1">
    <source>
        <dbReference type="ARBA" id="ARBA00004196"/>
    </source>
</evidence>
<gene>
    <name evidence="6" type="primary">yiaO_7</name>
    <name evidence="6" type="ORF">OCH7691_04561</name>
</gene>
<keyword evidence="4 5" id="KW-0732">Signal</keyword>
<evidence type="ECO:0000256" key="2">
    <source>
        <dbReference type="ARBA" id="ARBA00009023"/>
    </source>
</evidence>
<dbReference type="InterPro" id="IPR018389">
    <property type="entry name" value="DctP_fam"/>
</dbReference>